<dbReference type="EMBL" id="LBUX01000002">
    <property type="protein sequence ID" value="KKQ74550.1"/>
    <property type="molecule type" value="Genomic_DNA"/>
</dbReference>
<keyword evidence="8 10" id="KW-0472">Membrane</keyword>
<evidence type="ECO:0000256" key="6">
    <source>
        <dbReference type="ARBA" id="ARBA00022692"/>
    </source>
</evidence>
<name>A0A0G0KGA6_9BACT</name>
<dbReference type="STRING" id="1618336.US94_C0002G0010"/>
<evidence type="ECO:0000259" key="12">
    <source>
        <dbReference type="Pfam" id="PF16192"/>
    </source>
</evidence>
<dbReference type="PANTHER" id="PTHR10050">
    <property type="entry name" value="DOLICHYL-PHOSPHATE-MANNOSE--PROTEIN MANNOSYLTRANSFERASE"/>
    <property type="match status" value="1"/>
</dbReference>
<feature type="transmembrane region" description="Helical" evidence="10">
    <location>
        <begin position="85"/>
        <end position="104"/>
    </location>
</feature>
<evidence type="ECO:0000256" key="2">
    <source>
        <dbReference type="ARBA" id="ARBA00004922"/>
    </source>
</evidence>
<dbReference type="Proteomes" id="UP000034498">
    <property type="component" value="Unassembled WGS sequence"/>
</dbReference>
<keyword evidence="7 10" id="KW-1133">Transmembrane helix</keyword>
<keyword evidence="5 10" id="KW-0808">Transferase</keyword>
<evidence type="ECO:0000259" key="11">
    <source>
        <dbReference type="Pfam" id="PF02366"/>
    </source>
</evidence>
<dbReference type="InterPro" id="IPR003342">
    <property type="entry name" value="ArnT-like_N"/>
</dbReference>
<proteinExistence type="inferred from homology"/>
<comment type="caution">
    <text evidence="13">The sequence shown here is derived from an EMBL/GenBank/DDBJ whole genome shotgun (WGS) entry which is preliminary data.</text>
</comment>
<keyword evidence="10" id="KW-1003">Cell membrane</keyword>
<comment type="pathway">
    <text evidence="2 10">Protein modification; protein glycosylation.</text>
</comment>
<dbReference type="GO" id="GO:0012505">
    <property type="term" value="C:endomembrane system"/>
    <property type="evidence" value="ECO:0007669"/>
    <property type="project" value="UniProtKB-SubCell"/>
</dbReference>
<evidence type="ECO:0000313" key="13">
    <source>
        <dbReference type="EMBL" id="KKQ74550.1"/>
    </source>
</evidence>
<comment type="similarity">
    <text evidence="3 10">Belongs to the glycosyltransferase 39 family.</text>
</comment>
<dbReference type="UniPathway" id="UPA00378"/>
<evidence type="ECO:0000256" key="9">
    <source>
        <dbReference type="ARBA" id="ARBA00093617"/>
    </source>
</evidence>
<evidence type="ECO:0000256" key="1">
    <source>
        <dbReference type="ARBA" id="ARBA00004127"/>
    </source>
</evidence>
<protein>
    <recommendedName>
        <fullName evidence="9 10">Polyprenol-phosphate-mannose--protein mannosyltransferase</fullName>
        <ecNumber evidence="10">2.4.1.-</ecNumber>
    </recommendedName>
</protein>
<dbReference type="Pfam" id="PF02366">
    <property type="entry name" value="PMT"/>
    <property type="match status" value="1"/>
</dbReference>
<feature type="transmembrane region" description="Helical" evidence="10">
    <location>
        <begin position="315"/>
        <end position="331"/>
    </location>
</feature>
<organism evidence="13 14">
    <name type="scientific">Berkelbacteria bacterium GW2011_GWB1_38_5</name>
    <dbReference type="NCBI Taxonomy" id="1618336"/>
    <lineage>
        <taxon>Bacteria</taxon>
        <taxon>Candidatus Berkelbacteria</taxon>
    </lineage>
</organism>
<dbReference type="InterPro" id="IPR032421">
    <property type="entry name" value="PMT_4TMC"/>
</dbReference>
<evidence type="ECO:0000313" key="14">
    <source>
        <dbReference type="Proteomes" id="UP000034498"/>
    </source>
</evidence>
<feature type="transmembrane region" description="Helical" evidence="10">
    <location>
        <begin position="136"/>
        <end position="155"/>
    </location>
</feature>
<evidence type="ECO:0000256" key="4">
    <source>
        <dbReference type="ARBA" id="ARBA00022676"/>
    </source>
</evidence>
<comment type="subcellular location">
    <subcellularLocation>
        <location evidence="10">Cell membrane</location>
    </subcellularLocation>
    <subcellularLocation>
        <location evidence="1">Endomembrane system</location>
        <topology evidence="1">Multi-pass membrane protein</topology>
    </subcellularLocation>
</comment>
<feature type="transmembrane region" description="Helical" evidence="10">
    <location>
        <begin position="16"/>
        <end position="33"/>
    </location>
</feature>
<evidence type="ECO:0000256" key="7">
    <source>
        <dbReference type="ARBA" id="ARBA00022989"/>
    </source>
</evidence>
<feature type="transmembrane region" description="Helical" evidence="10">
    <location>
        <begin position="291"/>
        <end position="308"/>
    </location>
</feature>
<dbReference type="GO" id="GO:0005886">
    <property type="term" value="C:plasma membrane"/>
    <property type="evidence" value="ECO:0007669"/>
    <property type="project" value="UniProtKB-SubCell"/>
</dbReference>
<feature type="transmembrane region" description="Helical" evidence="10">
    <location>
        <begin position="206"/>
        <end position="228"/>
    </location>
</feature>
<dbReference type="GO" id="GO:0004169">
    <property type="term" value="F:dolichyl-phosphate-mannose-protein mannosyltransferase activity"/>
    <property type="evidence" value="ECO:0007669"/>
    <property type="project" value="UniProtKB-UniRule"/>
</dbReference>
<comment type="function">
    <text evidence="10">Protein O-mannosyltransferase that catalyzes the transfer of a single mannose residue from a polyprenol phospho-mannosyl lipidic donor to the hydroxyl group of selected serine and threonine residues in acceptor proteins.</text>
</comment>
<accession>A0A0G0KGA6</accession>
<feature type="transmembrane region" description="Helical" evidence="10">
    <location>
        <begin position="368"/>
        <end position="389"/>
    </location>
</feature>
<feature type="domain" description="Protein O-mannosyl-transferase C-terminal four TM" evidence="12">
    <location>
        <begin position="232"/>
        <end position="405"/>
    </location>
</feature>
<feature type="transmembrane region" description="Helical" evidence="10">
    <location>
        <begin position="337"/>
        <end position="356"/>
    </location>
</feature>
<gene>
    <name evidence="13" type="ORF">US94_C0002G0010</name>
</gene>
<feature type="transmembrane region" description="Helical" evidence="10">
    <location>
        <begin position="110"/>
        <end position="131"/>
    </location>
</feature>
<keyword evidence="4 10" id="KW-0328">Glycosyltransferase</keyword>
<keyword evidence="6 10" id="KW-0812">Transmembrane</keyword>
<reference evidence="13 14" key="1">
    <citation type="journal article" date="2015" name="Nature">
        <title>rRNA introns, odd ribosomes, and small enigmatic genomes across a large radiation of phyla.</title>
        <authorList>
            <person name="Brown C.T."/>
            <person name="Hug L.A."/>
            <person name="Thomas B.C."/>
            <person name="Sharon I."/>
            <person name="Castelle C.J."/>
            <person name="Singh A."/>
            <person name="Wilkins M.J."/>
            <person name="Williams K.H."/>
            <person name="Banfield J.F."/>
        </authorList>
    </citation>
    <scope>NUCLEOTIDE SEQUENCE [LARGE SCALE GENOMIC DNA]</scope>
</reference>
<dbReference type="InterPro" id="IPR027005">
    <property type="entry name" value="PMT-like"/>
</dbReference>
<dbReference type="AlphaFoldDB" id="A0A0G0KGA6"/>
<feature type="domain" description="ArnT-like N-terminal" evidence="11">
    <location>
        <begin position="78"/>
        <end position="226"/>
    </location>
</feature>
<evidence type="ECO:0000256" key="10">
    <source>
        <dbReference type="RuleBase" id="RU367007"/>
    </source>
</evidence>
<dbReference type="EC" id="2.4.1.-" evidence="10"/>
<sequence>MLTILKKKFQYVFDRPWIIISLIVVLSLSIRLWHLGAVKEQIFDEVYFITFAKNYLSNTPFFDIHPPLGKLILAIGIKIFNGSEFSWRIMPAIFGTGLIVLGYFTGKELAGKIVGIFTAIIISLDGMFLVYSRAGLIDIFMIFFILFSFYCFLKFANSQKILFLILAGLFLGMAASIKYIAAMVFLTFIVIGIVKKIPFKKYFLHYLLFLIFLPVIVYLSFFIFNFGINKSFFNQVIEWHIQSFKYNLYLTEGHPYGSRWWSWFLLLRPIWLYFKDVNGKYVGIDGIGNPLAWWSSIIVIPLLIWGIYKKKKSNVIILAAFLIFLIPWAFFKRVLFFYHAMPSFMFLSIGISLWLAELWRAKKGKLFVYLYFVILLALFIYFLPIWLAIPIEPALFYHRIWLKGWI</sequence>
<feature type="transmembrane region" description="Helical" evidence="10">
    <location>
        <begin position="161"/>
        <end position="194"/>
    </location>
</feature>
<dbReference type="Pfam" id="PF16192">
    <property type="entry name" value="PMT_4TMC"/>
    <property type="match status" value="1"/>
</dbReference>
<evidence type="ECO:0000256" key="3">
    <source>
        <dbReference type="ARBA" id="ARBA00007222"/>
    </source>
</evidence>
<evidence type="ECO:0000256" key="8">
    <source>
        <dbReference type="ARBA" id="ARBA00023136"/>
    </source>
</evidence>
<evidence type="ECO:0000256" key="5">
    <source>
        <dbReference type="ARBA" id="ARBA00022679"/>
    </source>
</evidence>